<protein>
    <submittedName>
        <fullName evidence="1">Uncharacterized protein</fullName>
    </submittedName>
</protein>
<dbReference type="EMBL" id="NGAF01000002">
    <property type="protein sequence ID" value="OXR46765.1"/>
    <property type="molecule type" value="Genomic_DNA"/>
</dbReference>
<gene>
    <name evidence="1" type="ORF">B7C42_01743</name>
</gene>
<evidence type="ECO:0000313" key="1">
    <source>
        <dbReference type="EMBL" id="OXR46765.1"/>
    </source>
</evidence>
<evidence type="ECO:0000313" key="2">
    <source>
        <dbReference type="Proteomes" id="UP000215506"/>
    </source>
</evidence>
<comment type="caution">
    <text evidence="1">The sequence shown here is derived from an EMBL/GenBank/DDBJ whole genome shotgun (WGS) entry which is preliminary data.</text>
</comment>
<proteinExistence type="predicted"/>
<name>A0A231HDC8_9NOCA</name>
<reference evidence="1 2" key="1">
    <citation type="submission" date="2017-07" db="EMBL/GenBank/DDBJ databases">
        <title>First draft Genome Sequence of Nocardia cerradoensis isolated from human infection.</title>
        <authorList>
            <person name="Carrasco G."/>
        </authorList>
    </citation>
    <scope>NUCLEOTIDE SEQUENCE [LARGE SCALE GENOMIC DNA]</scope>
    <source>
        <strain evidence="1 2">CNM20130759</strain>
    </source>
</reference>
<dbReference type="Proteomes" id="UP000215506">
    <property type="component" value="Unassembled WGS sequence"/>
</dbReference>
<organism evidence="1 2">
    <name type="scientific">Nocardia cerradoensis</name>
    <dbReference type="NCBI Taxonomy" id="85688"/>
    <lineage>
        <taxon>Bacteria</taxon>
        <taxon>Bacillati</taxon>
        <taxon>Actinomycetota</taxon>
        <taxon>Actinomycetes</taxon>
        <taxon>Mycobacteriales</taxon>
        <taxon>Nocardiaceae</taxon>
        <taxon>Nocardia</taxon>
    </lineage>
</organism>
<dbReference type="AlphaFoldDB" id="A0A231HDC8"/>
<sequence>MAGAESTQWQQLAEQSRSGDLLLDNESVARECLTACDQRLTDLQGMLDLARLAQAVSGFGDFDMGHALEGGYLKQATGEPNSVDQVIKDHIENVKSMREVMAQSIKHLTGQDVGNAAQIAATDPAGR</sequence>
<accession>A0A231HDC8</accession>
<keyword evidence="2" id="KW-1185">Reference proteome</keyword>
<dbReference type="RefSeq" id="WP_094024863.1">
    <property type="nucleotide sequence ID" value="NZ_NGAF01000002.1"/>
</dbReference>